<sequence length="80" mass="8338">MANLDSRSKRASSVQMLVPAILTPVLPDGTINQGDRQHTAHMYSGILAGAAAAVVSYEERARLGYHEAFGVSGGANLGGR</sequence>
<evidence type="ECO:0000313" key="1">
    <source>
        <dbReference type="EMBL" id="KKK65060.1"/>
    </source>
</evidence>
<organism evidence="1">
    <name type="scientific">marine sediment metagenome</name>
    <dbReference type="NCBI Taxonomy" id="412755"/>
    <lineage>
        <taxon>unclassified sequences</taxon>
        <taxon>metagenomes</taxon>
        <taxon>ecological metagenomes</taxon>
    </lineage>
</organism>
<accession>A0A0F8XUX5</accession>
<gene>
    <name evidence="1" type="ORF">LCGC14_2977950</name>
</gene>
<protein>
    <submittedName>
        <fullName evidence="1">Uncharacterized protein</fullName>
    </submittedName>
</protein>
<reference evidence="1" key="1">
    <citation type="journal article" date="2015" name="Nature">
        <title>Complex archaea that bridge the gap between prokaryotes and eukaryotes.</title>
        <authorList>
            <person name="Spang A."/>
            <person name="Saw J.H."/>
            <person name="Jorgensen S.L."/>
            <person name="Zaremba-Niedzwiedzka K."/>
            <person name="Martijn J."/>
            <person name="Lind A.E."/>
            <person name="van Eijk R."/>
            <person name="Schleper C."/>
            <person name="Guy L."/>
            <person name="Ettema T.J."/>
        </authorList>
    </citation>
    <scope>NUCLEOTIDE SEQUENCE</scope>
</reference>
<dbReference type="EMBL" id="LAZR01060738">
    <property type="protein sequence ID" value="KKK65060.1"/>
    <property type="molecule type" value="Genomic_DNA"/>
</dbReference>
<proteinExistence type="predicted"/>
<name>A0A0F8XUX5_9ZZZZ</name>
<dbReference type="AlphaFoldDB" id="A0A0F8XUX5"/>
<comment type="caution">
    <text evidence="1">The sequence shown here is derived from an EMBL/GenBank/DDBJ whole genome shotgun (WGS) entry which is preliminary data.</text>
</comment>